<keyword evidence="1" id="KW-0732">Signal</keyword>
<keyword evidence="3" id="KW-1185">Reference proteome</keyword>
<dbReference type="RefSeq" id="WP_045036286.1">
    <property type="nucleotide sequence ID" value="NZ_JZSR01000007.1"/>
</dbReference>
<proteinExistence type="predicted"/>
<comment type="caution">
    <text evidence="2">The sequence shown here is derived from an EMBL/GenBank/DDBJ whole genome shotgun (WGS) entry which is preliminary data.</text>
</comment>
<evidence type="ECO:0008006" key="4">
    <source>
        <dbReference type="Google" id="ProtNLM"/>
    </source>
</evidence>
<dbReference type="Proteomes" id="UP000241190">
    <property type="component" value="Unassembled WGS sequence"/>
</dbReference>
<gene>
    <name evidence="2" type="ORF">C9J52_15970</name>
</gene>
<evidence type="ECO:0000313" key="2">
    <source>
        <dbReference type="EMBL" id="PSW93087.1"/>
    </source>
</evidence>
<evidence type="ECO:0000313" key="3">
    <source>
        <dbReference type="Proteomes" id="UP000241190"/>
    </source>
</evidence>
<feature type="chain" id="PRO_5045383177" description="Capsular biosynthesis protein" evidence="1">
    <location>
        <begin position="29"/>
        <end position="436"/>
    </location>
</feature>
<dbReference type="EMBL" id="PYOP01000030">
    <property type="protein sequence ID" value="PSW93087.1"/>
    <property type="molecule type" value="Genomic_DNA"/>
</dbReference>
<feature type="signal peptide" evidence="1">
    <location>
        <begin position="1"/>
        <end position="28"/>
    </location>
</feature>
<protein>
    <recommendedName>
        <fullName evidence="4">Capsular biosynthesis protein</fullName>
    </recommendedName>
</protein>
<sequence length="436" mass="50768">MLRFFKVGNNKIWLLGCLVVTYSHIACANDSFQTSKHIDPLLGLDFSSTMTAEYGHNDNVFFQHKTDVVGSDYYNLKPTFSIQGQRNTKKFSISYQGDYRNYTKNMIANNNYVDHRINGIFDWELGFRHHLKIKTNYAIGHEALGTGVTNGFSFSNNDKLDDSATFNSFNIEKDLVTIDKNLSIKYTYGAKDAKGNLVFELTQNRLNYDILDSYTSSFQHYLKDENVKENDAILTFVHRYSNHTHFDYTLKYKKYDYIDPTRNNNELIAAFTIMSQMTGKSKIEATIYKLEKQMATTNFSGVNWSVLYKWQPVDYSTVTLKILSEVKEPDNLGDFVQSYQNSITWDHQFLGHISVHLSYKHENDAYHIRKRKDKYDYLNLSVSYLFRPKVEFTLGYQYSLFHTDNSSDPVYINGNFYKRDLGYEQNQFGLSVKVAI</sequence>
<name>A0ABX5GPS5_9GAMM</name>
<reference evidence="2 3" key="1">
    <citation type="submission" date="2018-03" db="EMBL/GenBank/DDBJ databases">
        <title>Whole genome sequencing of Histamine producing bacteria.</title>
        <authorList>
            <person name="Butler K."/>
        </authorList>
    </citation>
    <scope>NUCLEOTIDE SEQUENCE [LARGE SCALE GENOMIC DNA]</scope>
    <source>
        <strain evidence="2 3">ATCC 51761</strain>
    </source>
</reference>
<organism evidence="2 3">
    <name type="scientific">Photobacterium iliopiscarium</name>
    <dbReference type="NCBI Taxonomy" id="56192"/>
    <lineage>
        <taxon>Bacteria</taxon>
        <taxon>Pseudomonadati</taxon>
        <taxon>Pseudomonadota</taxon>
        <taxon>Gammaproteobacteria</taxon>
        <taxon>Vibrionales</taxon>
        <taxon>Vibrionaceae</taxon>
        <taxon>Photobacterium</taxon>
    </lineage>
</organism>
<accession>A0ABX5GPS5</accession>
<evidence type="ECO:0000256" key="1">
    <source>
        <dbReference type="SAM" id="SignalP"/>
    </source>
</evidence>